<feature type="domain" description="RecA family profile 2" evidence="12">
    <location>
        <begin position="206"/>
        <end position="279"/>
    </location>
</feature>
<comment type="similarity">
    <text evidence="1 7 9">Belongs to the RecA family.</text>
</comment>
<dbReference type="Pfam" id="PF00154">
    <property type="entry name" value="RecA_N"/>
    <property type="match status" value="1"/>
</dbReference>
<dbReference type="PROSITE" id="PS00321">
    <property type="entry name" value="RECA_1"/>
    <property type="match status" value="1"/>
</dbReference>
<dbReference type="InterPro" id="IPR020587">
    <property type="entry name" value="RecA_monomer-monomer_interface"/>
</dbReference>
<accession>A0AAX1TTV1</accession>
<dbReference type="PANTHER" id="PTHR45900:SF1">
    <property type="entry name" value="MITOCHONDRIAL DNA REPAIR PROTEIN RECA HOMOLOG-RELATED"/>
    <property type="match status" value="1"/>
</dbReference>
<dbReference type="Gene3D" id="3.40.50.300">
    <property type="entry name" value="P-loop containing nucleotide triphosphate hydrolases"/>
    <property type="match status" value="1"/>
</dbReference>
<dbReference type="InterPro" id="IPR003593">
    <property type="entry name" value="AAA+_ATPase"/>
</dbReference>
<keyword evidence="4 7" id="KW-0067">ATP-binding</keyword>
<evidence type="ECO:0000256" key="9">
    <source>
        <dbReference type="RuleBase" id="RU004527"/>
    </source>
</evidence>
<evidence type="ECO:0000259" key="12">
    <source>
        <dbReference type="PROSITE" id="PS50163"/>
    </source>
</evidence>
<evidence type="ECO:0000256" key="7">
    <source>
        <dbReference type="HAMAP-Rule" id="MF_00268"/>
    </source>
</evidence>
<dbReference type="InterPro" id="IPR023400">
    <property type="entry name" value="RecA_C_sf"/>
</dbReference>
<feature type="compositionally biased region" description="Acidic residues" evidence="10">
    <location>
        <begin position="351"/>
        <end position="373"/>
    </location>
</feature>
<evidence type="ECO:0000256" key="6">
    <source>
        <dbReference type="ARBA" id="ARBA00023172"/>
    </source>
</evidence>
<evidence type="ECO:0000256" key="5">
    <source>
        <dbReference type="ARBA" id="ARBA00023125"/>
    </source>
</evidence>
<evidence type="ECO:0000256" key="8">
    <source>
        <dbReference type="RuleBase" id="RU000526"/>
    </source>
</evidence>
<dbReference type="InterPro" id="IPR020588">
    <property type="entry name" value="RecA_ATP-bd"/>
</dbReference>
<feature type="binding site" evidence="7">
    <location>
        <begin position="71"/>
        <end position="78"/>
    </location>
    <ligand>
        <name>ATP</name>
        <dbReference type="ChEBI" id="CHEBI:30616"/>
    </ligand>
</feature>
<dbReference type="SMART" id="SM00382">
    <property type="entry name" value="AAA"/>
    <property type="match status" value="1"/>
</dbReference>
<evidence type="ECO:0000256" key="10">
    <source>
        <dbReference type="SAM" id="MobiDB-lite"/>
    </source>
</evidence>
<dbReference type="GO" id="GO:0009432">
    <property type="term" value="P:SOS response"/>
    <property type="evidence" value="ECO:0007669"/>
    <property type="project" value="UniProtKB-UniRule"/>
</dbReference>
<dbReference type="AlphaFoldDB" id="A0AAX1TTV1"/>
<evidence type="ECO:0000313" key="14">
    <source>
        <dbReference type="Proteomes" id="UP000249008"/>
    </source>
</evidence>
<dbReference type="FunFam" id="3.40.50.300:FF:000087">
    <property type="entry name" value="Recombinase RecA"/>
    <property type="match status" value="1"/>
</dbReference>
<feature type="region of interest" description="Disordered" evidence="10">
    <location>
        <begin position="338"/>
        <end position="373"/>
    </location>
</feature>
<evidence type="ECO:0000259" key="11">
    <source>
        <dbReference type="PROSITE" id="PS50162"/>
    </source>
</evidence>
<dbReference type="SUPFAM" id="SSF54752">
    <property type="entry name" value="RecA protein, C-terminal domain"/>
    <property type="match status" value="1"/>
</dbReference>
<feature type="domain" description="RecA family profile 1" evidence="11">
    <location>
        <begin position="41"/>
        <end position="200"/>
    </location>
</feature>
<dbReference type="GO" id="GO:0140664">
    <property type="term" value="F:ATP-dependent DNA damage sensor activity"/>
    <property type="evidence" value="ECO:0007669"/>
    <property type="project" value="InterPro"/>
</dbReference>
<organism evidence="13 14">
    <name type="scientific">Fusobacterium ulcerans</name>
    <dbReference type="NCBI Taxonomy" id="861"/>
    <lineage>
        <taxon>Bacteria</taxon>
        <taxon>Fusobacteriati</taxon>
        <taxon>Fusobacteriota</taxon>
        <taxon>Fusobacteriia</taxon>
        <taxon>Fusobacteriales</taxon>
        <taxon>Fusobacteriaceae</taxon>
        <taxon>Fusobacterium</taxon>
    </lineage>
</organism>
<keyword evidence="7" id="KW-0963">Cytoplasm</keyword>
<dbReference type="InterPro" id="IPR013765">
    <property type="entry name" value="DNA_recomb/repair_RecA"/>
</dbReference>
<dbReference type="KEGG" id="ful:C4N20_01545"/>
<dbReference type="PANTHER" id="PTHR45900">
    <property type="entry name" value="RECA"/>
    <property type="match status" value="1"/>
</dbReference>
<keyword evidence="6 7" id="KW-0233">DNA recombination</keyword>
<proteinExistence type="inferred from homology"/>
<sequence length="373" mass="40172">MAAKKNEEVSKEKALDLAIKQISKEFGDGSIMKLGDNLSMHVEVISTGSLNLNMALGVGGVPRGRVIEVYGAESSGKTTIALHIVAEAQKAGGIAAFIDAEHALDPVYAKALGVDVDELLISQPDYGEQALEIADMLVRSNAVDIIVVDSVAALVPKVEIDGEMGDQQMGLQARLMSKALRKLTASLNKSKTTMVFINQIRDKIGGFGFGPQTTTTGGKALKFYSSVRLEVKRIGSVKQGDEVIGNETVVKVTKNKVAPPFKEASFQIMYGRGITRVGEIMEIALSNDIVAKSGAWFSFGDIRLGQGKENVKARLEAEPELFEQIEKKVLEIIEKGELGNKPSKKKPTESTESDESDGLDFDGENEGIIEEDI</sequence>
<dbReference type="NCBIfam" id="TIGR02012">
    <property type="entry name" value="tigrfam_recA"/>
    <property type="match status" value="1"/>
</dbReference>
<reference evidence="13 14" key="1">
    <citation type="submission" date="2018-06" db="EMBL/GenBank/DDBJ databases">
        <authorList>
            <consortium name="Pathogen Informatics"/>
            <person name="Doyle S."/>
        </authorList>
    </citation>
    <scope>NUCLEOTIDE SEQUENCE [LARGE SCALE GENOMIC DNA]</scope>
    <source>
        <strain evidence="13 14">NCTC12112</strain>
    </source>
</reference>
<name>A0AAX1TTV1_9FUSO</name>
<dbReference type="GO" id="GO:0005829">
    <property type="term" value="C:cytosol"/>
    <property type="evidence" value="ECO:0007669"/>
    <property type="project" value="TreeGrafter"/>
</dbReference>
<keyword evidence="7 8" id="KW-0234">DNA repair</keyword>
<evidence type="ECO:0000256" key="1">
    <source>
        <dbReference type="ARBA" id="ARBA00009391"/>
    </source>
</evidence>
<dbReference type="InterPro" id="IPR020584">
    <property type="entry name" value="DNA_recomb/repair_RecA_CS"/>
</dbReference>
<evidence type="ECO:0000256" key="2">
    <source>
        <dbReference type="ARBA" id="ARBA00015553"/>
    </source>
</evidence>
<dbReference type="InterPro" id="IPR027417">
    <property type="entry name" value="P-loop_NTPase"/>
</dbReference>
<dbReference type="GO" id="GO:0006281">
    <property type="term" value="P:DNA repair"/>
    <property type="evidence" value="ECO:0007669"/>
    <property type="project" value="UniProtKB-UniRule"/>
</dbReference>
<comment type="function">
    <text evidence="7">Can catalyze the hydrolysis of ATP in the presence of single-stranded DNA, the ATP-dependent uptake of single-stranded DNA by duplex DNA, and the ATP-dependent hybridization of homologous single-stranded DNAs. It interacts with LexA causing its activation and leading to its autocatalytic cleavage.</text>
</comment>
<keyword evidence="5 7" id="KW-0238">DNA-binding</keyword>
<dbReference type="Pfam" id="PF21096">
    <property type="entry name" value="RecA_C"/>
    <property type="match status" value="1"/>
</dbReference>
<dbReference type="CDD" id="cd00983">
    <property type="entry name" value="RecA"/>
    <property type="match status" value="1"/>
</dbReference>
<dbReference type="GO" id="GO:0003697">
    <property type="term" value="F:single-stranded DNA binding"/>
    <property type="evidence" value="ECO:0007669"/>
    <property type="project" value="UniProtKB-UniRule"/>
</dbReference>
<dbReference type="GeneID" id="78453473"/>
<dbReference type="PROSITE" id="PS50162">
    <property type="entry name" value="RECA_2"/>
    <property type="match status" value="1"/>
</dbReference>
<dbReference type="InterPro" id="IPR049428">
    <property type="entry name" value="RecA-like_N"/>
</dbReference>
<protein>
    <recommendedName>
        <fullName evidence="2 7">Protein RecA</fullName>
    </recommendedName>
    <alternativeName>
        <fullName evidence="7 8">Recombinase A</fullName>
    </alternativeName>
</protein>
<evidence type="ECO:0000256" key="3">
    <source>
        <dbReference type="ARBA" id="ARBA00022741"/>
    </source>
</evidence>
<dbReference type="PROSITE" id="PS50163">
    <property type="entry name" value="RECA_3"/>
    <property type="match status" value="1"/>
</dbReference>
<evidence type="ECO:0000313" key="13">
    <source>
        <dbReference type="EMBL" id="SQJ08048.1"/>
    </source>
</evidence>
<dbReference type="InterPro" id="IPR049261">
    <property type="entry name" value="RecA-like_C"/>
</dbReference>
<dbReference type="HAMAP" id="MF_00268">
    <property type="entry name" value="RecA"/>
    <property type="match status" value="1"/>
</dbReference>
<dbReference type="GO" id="GO:0006310">
    <property type="term" value="P:DNA recombination"/>
    <property type="evidence" value="ECO:0007669"/>
    <property type="project" value="UniProtKB-UniRule"/>
</dbReference>
<dbReference type="EMBL" id="LS483487">
    <property type="protein sequence ID" value="SQJ08048.1"/>
    <property type="molecule type" value="Genomic_DNA"/>
</dbReference>
<dbReference type="GO" id="GO:0005524">
    <property type="term" value="F:ATP binding"/>
    <property type="evidence" value="ECO:0007669"/>
    <property type="project" value="UniProtKB-UniRule"/>
</dbReference>
<keyword evidence="7 8" id="KW-0742">SOS response</keyword>
<dbReference type="PRINTS" id="PR00142">
    <property type="entry name" value="RECA"/>
</dbReference>
<evidence type="ECO:0000256" key="4">
    <source>
        <dbReference type="ARBA" id="ARBA00022840"/>
    </source>
</evidence>
<keyword evidence="3 7" id="KW-0547">Nucleotide-binding</keyword>
<dbReference type="GO" id="GO:0003684">
    <property type="term" value="F:damaged DNA binding"/>
    <property type="evidence" value="ECO:0007669"/>
    <property type="project" value="UniProtKB-UniRule"/>
</dbReference>
<keyword evidence="7 9" id="KW-0227">DNA damage</keyword>
<dbReference type="Proteomes" id="UP000249008">
    <property type="component" value="Chromosome 1"/>
</dbReference>
<dbReference type="RefSeq" id="WP_005981580.1">
    <property type="nucleotide sequence ID" value="NZ_BAABXY010000001.1"/>
</dbReference>
<gene>
    <name evidence="13" type="primary">recA_1</name>
    <name evidence="7" type="synonym">recA</name>
    <name evidence="13" type="ORF">NCTC12112_02187</name>
</gene>
<comment type="subcellular location">
    <subcellularLocation>
        <location evidence="7">Cytoplasm</location>
    </subcellularLocation>
</comment>
<dbReference type="SUPFAM" id="SSF52540">
    <property type="entry name" value="P-loop containing nucleoside triphosphate hydrolases"/>
    <property type="match status" value="1"/>
</dbReference>